<dbReference type="RefSeq" id="WP_034962683.1">
    <property type="nucleotide sequence ID" value="NZ_FPBB01000004.1"/>
</dbReference>
<evidence type="ECO:0000256" key="2">
    <source>
        <dbReference type="ARBA" id="ARBA00022801"/>
    </source>
</evidence>
<dbReference type="EMBL" id="VOAP01000016">
    <property type="protein sequence ID" value="TWO19689.1"/>
    <property type="molecule type" value="Genomic_DNA"/>
</dbReference>
<keyword evidence="2 3" id="KW-0378">Hydrolase</keyword>
<name>A0A381CLT2_CAMHY</name>
<dbReference type="Proteomes" id="UP000321812">
    <property type="component" value="Unassembled WGS sequence"/>
</dbReference>
<accession>A0A381CLT2</accession>
<dbReference type="CDD" id="cd03671">
    <property type="entry name" value="NUDIX_Ap4A_hydrolase_plant_like"/>
    <property type="match status" value="1"/>
</dbReference>
<sequence>MEKEKKYRPNVAAVILSPLYPLECNIFIAQRYDIKGAWQFPQGGIDKGEKPKDALLRELNEEIGTNDIEILCEHPEWLSYDFPENIAQKMSPYDGQIQKYFLVRLKPKAKINLKTKHPEFDDYKFIKENMVLENVNHFKKSVYHKVLKYFKEEGYI</sequence>
<dbReference type="InterPro" id="IPR000086">
    <property type="entry name" value="NUDIX_hydrolase_dom"/>
</dbReference>
<dbReference type="InterPro" id="IPR020476">
    <property type="entry name" value="Nudix_hydrolase"/>
</dbReference>
<dbReference type="PRINTS" id="PR00502">
    <property type="entry name" value="NUDIXFAMILY"/>
</dbReference>
<dbReference type="OrthoDB" id="9810648at2"/>
<evidence type="ECO:0000313" key="4">
    <source>
        <dbReference type="EMBL" id="TWO19689.1"/>
    </source>
</evidence>
<dbReference type="PROSITE" id="PS00893">
    <property type="entry name" value="NUDIX_BOX"/>
    <property type="match status" value="1"/>
</dbReference>
<dbReference type="GO" id="GO:0005737">
    <property type="term" value="C:cytoplasm"/>
    <property type="evidence" value="ECO:0007669"/>
    <property type="project" value="TreeGrafter"/>
</dbReference>
<protein>
    <submittedName>
        <fullName evidence="4">RNA pyrophosphohydrolase</fullName>
        <ecNumber evidence="4">3.6.1.-</ecNumber>
    </submittedName>
</protein>
<organism evidence="4 5">
    <name type="scientific">Campylobacter hyointestinalis</name>
    <dbReference type="NCBI Taxonomy" id="198"/>
    <lineage>
        <taxon>Bacteria</taxon>
        <taxon>Pseudomonadati</taxon>
        <taxon>Campylobacterota</taxon>
        <taxon>Epsilonproteobacteria</taxon>
        <taxon>Campylobacterales</taxon>
        <taxon>Campylobacteraceae</taxon>
        <taxon>Campylobacter</taxon>
    </lineage>
</organism>
<reference evidence="4 5" key="1">
    <citation type="submission" date="2019-07" db="EMBL/GenBank/DDBJ databases">
        <title>Rapid identification of Enteric Bacteria from Whole Genome Sequences (WGS) using Average Nucleotide Identity (ANI).</title>
        <authorList>
            <person name="Lane C."/>
        </authorList>
    </citation>
    <scope>NUCLEOTIDE SEQUENCE [LARGE SCALE GENOMIC DNA]</scope>
    <source>
        <strain evidence="4 5">D2411</strain>
    </source>
</reference>
<dbReference type="PROSITE" id="PS51462">
    <property type="entry name" value="NUDIX"/>
    <property type="match status" value="1"/>
</dbReference>
<dbReference type="GO" id="GO:0034353">
    <property type="term" value="F:mRNA 5'-diphosphatase activity"/>
    <property type="evidence" value="ECO:0007669"/>
    <property type="project" value="TreeGrafter"/>
</dbReference>
<dbReference type="EC" id="3.6.1.-" evidence="4"/>
<dbReference type="AlphaFoldDB" id="A0A381CLT2"/>
<dbReference type="PANTHER" id="PTHR23114:SF17">
    <property type="entry name" value="M7GPPPN-MRNA HYDROLASE"/>
    <property type="match status" value="1"/>
</dbReference>
<evidence type="ECO:0000256" key="1">
    <source>
        <dbReference type="ARBA" id="ARBA00001936"/>
    </source>
</evidence>
<evidence type="ECO:0000256" key="3">
    <source>
        <dbReference type="RuleBase" id="RU003476"/>
    </source>
</evidence>
<proteinExistence type="inferred from homology"/>
<gene>
    <name evidence="4" type="ORF">YZ82_06240</name>
</gene>
<evidence type="ECO:0000313" key="5">
    <source>
        <dbReference type="Proteomes" id="UP000321812"/>
    </source>
</evidence>
<comment type="similarity">
    <text evidence="3">Belongs to the Nudix hydrolase family.</text>
</comment>
<dbReference type="InterPro" id="IPR020084">
    <property type="entry name" value="NUDIX_hydrolase_CS"/>
</dbReference>
<dbReference type="InterPro" id="IPR022927">
    <property type="entry name" value="RppH"/>
</dbReference>
<dbReference type="NCBIfam" id="NF001938">
    <property type="entry name" value="PRK00714.1-5"/>
    <property type="match status" value="1"/>
</dbReference>
<comment type="cofactor">
    <cofactor evidence="1">
        <name>Mn(2+)</name>
        <dbReference type="ChEBI" id="CHEBI:29035"/>
    </cofactor>
</comment>
<dbReference type="SUPFAM" id="SSF55811">
    <property type="entry name" value="Nudix"/>
    <property type="match status" value="1"/>
</dbReference>
<dbReference type="GO" id="GO:0006402">
    <property type="term" value="P:mRNA catabolic process"/>
    <property type="evidence" value="ECO:0007669"/>
    <property type="project" value="TreeGrafter"/>
</dbReference>
<dbReference type="PANTHER" id="PTHR23114">
    <property type="entry name" value="M7GPPPN-MRNA HYDROLASE"/>
    <property type="match status" value="1"/>
</dbReference>
<dbReference type="InterPro" id="IPR015797">
    <property type="entry name" value="NUDIX_hydrolase-like_dom_sf"/>
</dbReference>
<comment type="caution">
    <text evidence="4">The sequence shown here is derived from an EMBL/GenBank/DDBJ whole genome shotgun (WGS) entry which is preliminary data.</text>
</comment>
<dbReference type="Pfam" id="PF00293">
    <property type="entry name" value="NUDIX"/>
    <property type="match status" value="1"/>
</dbReference>
<dbReference type="GeneID" id="56510324"/>
<dbReference type="NCBIfam" id="NF001936">
    <property type="entry name" value="PRK00714.1-3"/>
    <property type="match status" value="1"/>
</dbReference>
<dbReference type="Gene3D" id="3.90.79.10">
    <property type="entry name" value="Nucleoside Triphosphate Pyrophosphohydrolase"/>
    <property type="match status" value="1"/>
</dbReference>